<gene>
    <name evidence="1" type="ORF">A2650_02900</name>
</gene>
<comment type="caution">
    <text evidence="1">The sequence shown here is derived from an EMBL/GenBank/DDBJ whole genome shotgun (WGS) entry which is preliminary data.</text>
</comment>
<name>A0A1F8EGL2_9BACT</name>
<dbReference type="Proteomes" id="UP000177117">
    <property type="component" value="Unassembled WGS sequence"/>
</dbReference>
<proteinExistence type="predicted"/>
<evidence type="ECO:0000313" key="1">
    <source>
        <dbReference type="EMBL" id="OGM99479.1"/>
    </source>
</evidence>
<evidence type="ECO:0000313" key="2">
    <source>
        <dbReference type="Proteomes" id="UP000177117"/>
    </source>
</evidence>
<reference evidence="1 2" key="1">
    <citation type="journal article" date="2016" name="Nat. Commun.">
        <title>Thousands of microbial genomes shed light on interconnected biogeochemical processes in an aquifer system.</title>
        <authorList>
            <person name="Anantharaman K."/>
            <person name="Brown C.T."/>
            <person name="Hug L.A."/>
            <person name="Sharon I."/>
            <person name="Castelle C.J."/>
            <person name="Probst A.J."/>
            <person name="Thomas B.C."/>
            <person name="Singh A."/>
            <person name="Wilkins M.J."/>
            <person name="Karaoz U."/>
            <person name="Brodie E.L."/>
            <person name="Williams K.H."/>
            <person name="Hubbard S.S."/>
            <person name="Banfield J.F."/>
        </authorList>
    </citation>
    <scope>NUCLEOTIDE SEQUENCE [LARGE SCALE GENOMIC DNA]</scope>
</reference>
<dbReference type="EMBL" id="MGJD01000044">
    <property type="protein sequence ID" value="OGM99479.1"/>
    <property type="molecule type" value="Genomic_DNA"/>
</dbReference>
<protein>
    <submittedName>
        <fullName evidence="1">Uncharacterized protein</fullName>
    </submittedName>
</protein>
<organism evidence="1 2">
    <name type="scientific">Candidatus Yanofskybacteria bacterium RIFCSPHIGHO2_01_FULL_41_53</name>
    <dbReference type="NCBI Taxonomy" id="1802663"/>
    <lineage>
        <taxon>Bacteria</taxon>
        <taxon>Candidatus Yanofskyibacteriota</taxon>
    </lineage>
</organism>
<dbReference type="AlphaFoldDB" id="A0A1F8EGL2"/>
<accession>A0A1F8EGL2</accession>
<sequence length="70" mass="7705">MIPEVLHLLVELKSSVPLSITVAGRIGINNGLKLTGKPKLTERNFGRSSGGFKSLFVYPEAQVEKVVRKR</sequence>